<sequence>MLVSVHLLIGLYGVFYCSFVYGGSDIEIVLDTDGFVAVDNRVADSVDSRVHVSEETDFDLKRVRENIKIDDVVKSNEDSVITMLQRELATVDQMIKLQEKKLQVLQKMRSLWLHEQEAQLHQDVEELKKESANVVEFIEQKLNDVIGETEAVSTFDTYFVEKASITMETEVIGMTSTVMGTMHLIALAYKNGFIVFYTSRMKEMVRLDTKMRMVEQIFLEWQDDQPCLVVTFETSEIGIYELQLTDKNGSVGDNQEPMVTYAGEPEFLLSVSRFRNYQLPYKVSGLSITRSSRQLILAVAQIDGTIDFRALNGTSLHKFQTNASISVVEINRNRLAFSDMANVVITILTRAHSPVFYTCPGSSANVESIAFDVLQPDIIYVGTQRGEILVYAIAGTTSEVLACRLLSRSFVTKSTEYKAPVLLVTTEAYVIAAEKDEIVVFNISRILQNGISLVQLCSIRLRKPLYMTQGDLNKFPRMMYSEENSGSYLTIISRNKEGQDMLTIYYSLLPKERDTLDYQWTLYLPGIVIVIAVVGAQVFLKWKKPANVNPWTLKYDSNRARATGKSSLTLIINRQPSCFDQKRIQRSHLSKGAQIAGRVLTITLKCPIMRKVRVVVVPKKVDTSKRIDNGTKSETKQEFIGWIPFDYLVNQLKDDVSRYWQCDPFKYDLCDELGNVLQDNKVLELAHFHPATLQLRQNECQPPSAIRKAMKTSEYFRMYDQLFNLFVFHALQNRQRCSLRITSYQFKILLQKSTARTIFQQEKKLVFDQRVALAFQAAQSNVNNNGNASAGINFDEFLDALMDVAFFMHPDTATKEQSFENLVIDFIIPFYAKDQLAPGSESLSWDQMDEILESNKVKLIAQQFSKTIQCLATSYSLDVGFAHRRSVLGYQEFQRFLREVIPTTVPITSTEVCRLFMHHCRRRQDQKEEYPEFQLVKKESIAAIYCRSLKSYPLEIKCENMIDVLGHIALLAIPRLAKAMKSSIFNFCDVNFKNKLGILSLKTLLHHISDNLKAEKSIFVKKNNDFDQARALFLLKFRKMHREDALVDYQSSYSLCWHILTVKLHYYETCKRYPSIRAQLSHGNQSLR</sequence>
<proteinExistence type="predicted"/>
<reference evidence="3" key="1">
    <citation type="submission" date="2014-09" db="EMBL/GenBank/DDBJ databases">
        <authorList>
            <person name="Sharma Rahul"/>
            <person name="Thines Marco"/>
        </authorList>
    </citation>
    <scope>NUCLEOTIDE SEQUENCE [LARGE SCALE GENOMIC DNA]</scope>
</reference>
<feature type="chain" id="PRO_5006059015" evidence="1">
    <location>
        <begin position="23"/>
        <end position="1088"/>
    </location>
</feature>
<dbReference type="Proteomes" id="UP000054928">
    <property type="component" value="Unassembled WGS sequence"/>
</dbReference>
<evidence type="ECO:0000313" key="3">
    <source>
        <dbReference type="Proteomes" id="UP000054928"/>
    </source>
</evidence>
<keyword evidence="1" id="KW-0732">Signal</keyword>
<dbReference type="EMBL" id="CCYD01001572">
    <property type="protein sequence ID" value="CEG45368.1"/>
    <property type="molecule type" value="Genomic_DNA"/>
</dbReference>
<dbReference type="InterPro" id="IPR036322">
    <property type="entry name" value="WD40_repeat_dom_sf"/>
</dbReference>
<dbReference type="RefSeq" id="XP_024581737.1">
    <property type="nucleotide sequence ID" value="XM_024716105.1"/>
</dbReference>
<evidence type="ECO:0000256" key="1">
    <source>
        <dbReference type="SAM" id="SignalP"/>
    </source>
</evidence>
<evidence type="ECO:0000313" key="2">
    <source>
        <dbReference type="EMBL" id="CEG45368.1"/>
    </source>
</evidence>
<protein>
    <submittedName>
        <fullName evidence="2">WD40-repeat-containing domain</fullName>
    </submittedName>
</protein>
<accession>A0A0P1AXI4</accession>
<dbReference type="SUPFAM" id="SSF50978">
    <property type="entry name" value="WD40 repeat-like"/>
    <property type="match status" value="1"/>
</dbReference>
<dbReference type="AlphaFoldDB" id="A0A0P1AXI4"/>
<name>A0A0P1AXI4_PLAHL</name>
<feature type="signal peptide" evidence="1">
    <location>
        <begin position="1"/>
        <end position="22"/>
    </location>
</feature>
<organism evidence="2 3">
    <name type="scientific">Plasmopara halstedii</name>
    <name type="common">Downy mildew of sunflower</name>
    <dbReference type="NCBI Taxonomy" id="4781"/>
    <lineage>
        <taxon>Eukaryota</taxon>
        <taxon>Sar</taxon>
        <taxon>Stramenopiles</taxon>
        <taxon>Oomycota</taxon>
        <taxon>Peronosporomycetes</taxon>
        <taxon>Peronosporales</taxon>
        <taxon>Peronosporaceae</taxon>
        <taxon>Plasmopara</taxon>
    </lineage>
</organism>
<keyword evidence="3" id="KW-1185">Reference proteome</keyword>
<dbReference type="GeneID" id="36396725"/>
<dbReference type="OrthoDB" id="126946at2759"/>